<comment type="caution">
    <text evidence="12">The sequence shown here is derived from an EMBL/GenBank/DDBJ whole genome shotgun (WGS) entry which is preliminary data.</text>
</comment>
<feature type="transmembrane region" description="Helical" evidence="9">
    <location>
        <begin position="184"/>
        <end position="205"/>
    </location>
</feature>
<dbReference type="RefSeq" id="WP_035380554.1">
    <property type="nucleotide sequence ID" value="NZ_BJVR01000020.1"/>
</dbReference>
<evidence type="ECO:0000256" key="1">
    <source>
        <dbReference type="ARBA" id="ARBA00004429"/>
    </source>
</evidence>
<reference evidence="11 14" key="2">
    <citation type="submission" date="2019-07" db="EMBL/GenBank/DDBJ databases">
        <title>Whole genome shotgun sequence of Acetobacter tropicalis NBRC 16470.</title>
        <authorList>
            <person name="Hosoyama A."/>
            <person name="Uohara A."/>
            <person name="Ohji S."/>
            <person name="Ichikawa N."/>
        </authorList>
    </citation>
    <scope>NUCLEOTIDE SEQUENCE [LARGE SCALE GENOMIC DNA]</scope>
    <source>
        <strain evidence="11 14">NBRC 16470</strain>
    </source>
</reference>
<keyword evidence="7 9" id="KW-1133">Transmembrane helix</keyword>
<evidence type="ECO:0000256" key="9">
    <source>
        <dbReference type="RuleBase" id="RU363032"/>
    </source>
</evidence>
<organism evidence="12 13">
    <name type="scientific">Acetobacter tropicalis</name>
    <dbReference type="NCBI Taxonomy" id="104102"/>
    <lineage>
        <taxon>Bacteria</taxon>
        <taxon>Pseudomonadati</taxon>
        <taxon>Pseudomonadota</taxon>
        <taxon>Alphaproteobacteria</taxon>
        <taxon>Acetobacterales</taxon>
        <taxon>Acetobacteraceae</taxon>
        <taxon>Acetobacter</taxon>
    </lineage>
</organism>
<dbReference type="PROSITE" id="PS50928">
    <property type="entry name" value="ABC_TM1"/>
    <property type="match status" value="1"/>
</dbReference>
<evidence type="ECO:0000256" key="4">
    <source>
        <dbReference type="ARBA" id="ARBA00022475"/>
    </source>
</evidence>
<evidence type="ECO:0000313" key="11">
    <source>
        <dbReference type="EMBL" id="GEL50994.1"/>
    </source>
</evidence>
<name>A0A094YQ58_9PROT</name>
<accession>A0A094YQ58</accession>
<dbReference type="InterPro" id="IPR010065">
    <property type="entry name" value="AA_ABC_transptr_permease_3TM"/>
</dbReference>
<dbReference type="GeneID" id="89478977"/>
<dbReference type="PANTHER" id="PTHR30614">
    <property type="entry name" value="MEMBRANE COMPONENT OF AMINO ACID ABC TRANSPORTER"/>
    <property type="match status" value="1"/>
</dbReference>
<comment type="subcellular location">
    <subcellularLocation>
        <location evidence="1">Cell inner membrane</location>
        <topology evidence="1">Multi-pass membrane protein</topology>
    </subcellularLocation>
    <subcellularLocation>
        <location evidence="9">Cell membrane</location>
        <topology evidence="9">Multi-pass membrane protein</topology>
    </subcellularLocation>
</comment>
<dbReference type="EMBL" id="BJVR01000020">
    <property type="protein sequence ID" value="GEL50994.1"/>
    <property type="molecule type" value="Genomic_DNA"/>
</dbReference>
<dbReference type="NCBIfam" id="TIGR03004">
    <property type="entry name" value="ectoine_ehuC"/>
    <property type="match status" value="1"/>
</dbReference>
<evidence type="ECO:0000256" key="2">
    <source>
        <dbReference type="ARBA" id="ARBA00010072"/>
    </source>
</evidence>
<evidence type="ECO:0000259" key="10">
    <source>
        <dbReference type="PROSITE" id="PS50928"/>
    </source>
</evidence>
<keyword evidence="6" id="KW-0029">Amino-acid transport</keyword>
<keyword evidence="13" id="KW-1185">Reference proteome</keyword>
<keyword evidence="5 9" id="KW-0812">Transmembrane</keyword>
<dbReference type="InterPro" id="IPR000515">
    <property type="entry name" value="MetI-like"/>
</dbReference>
<feature type="transmembrane region" description="Helical" evidence="9">
    <location>
        <begin position="79"/>
        <end position="100"/>
    </location>
</feature>
<dbReference type="InterPro" id="IPR043429">
    <property type="entry name" value="ArtM/GltK/GlnP/TcyL/YhdX-like"/>
</dbReference>
<keyword evidence="4" id="KW-1003">Cell membrane</keyword>
<gene>
    <name evidence="12" type="ORF">AtDm6_2116</name>
    <name evidence="11" type="ORF">ATR01nite_20690</name>
</gene>
<dbReference type="SUPFAM" id="SSF161098">
    <property type="entry name" value="MetI-like"/>
    <property type="match status" value="1"/>
</dbReference>
<dbReference type="Gene3D" id="1.10.3720.10">
    <property type="entry name" value="MetI-like"/>
    <property type="match status" value="1"/>
</dbReference>
<dbReference type="AlphaFoldDB" id="A0A094YQ58"/>
<dbReference type="GO" id="GO:0022857">
    <property type="term" value="F:transmembrane transporter activity"/>
    <property type="evidence" value="ECO:0007669"/>
    <property type="project" value="InterPro"/>
</dbReference>
<keyword evidence="8 9" id="KW-0472">Membrane</keyword>
<dbReference type="Proteomes" id="UP000321800">
    <property type="component" value="Unassembled WGS sequence"/>
</dbReference>
<evidence type="ECO:0000256" key="8">
    <source>
        <dbReference type="ARBA" id="ARBA00023136"/>
    </source>
</evidence>
<sequence>MTELVLSDLLRSVLRGLEITVILTISGSILAFVCAFVFGLGRVSRWRFIRVFSVCYIELFRGTSVFVQVFWLYYALPAFGLLLSPLLAGILGLGLNVGAYGAEVVRSAVQATGRDQYEACCALNFTRYQTFRYIILPQAFPRMLPVFGNNMVELMKASSIVSLISLSDITFQAQQFRIRTGQTFLPFAVTLIVYFILYLGILFFIRSVTRLANPQKVKV</sequence>
<feature type="transmembrane region" description="Helical" evidence="9">
    <location>
        <begin position="20"/>
        <end position="41"/>
    </location>
</feature>
<proteinExistence type="inferred from homology"/>
<dbReference type="GO" id="GO:0043190">
    <property type="term" value="C:ATP-binding cassette (ABC) transporter complex"/>
    <property type="evidence" value="ECO:0007669"/>
    <property type="project" value="InterPro"/>
</dbReference>
<feature type="transmembrane region" description="Helical" evidence="9">
    <location>
        <begin position="48"/>
        <end position="73"/>
    </location>
</feature>
<dbReference type="PATRIC" id="fig|104102.11.peg.1549"/>
<dbReference type="InterPro" id="IPR014342">
    <property type="entry name" value="Ectoine_EhuC"/>
</dbReference>
<keyword evidence="3 9" id="KW-0813">Transport</keyword>
<comment type="similarity">
    <text evidence="2">Belongs to the binding-protein-dependent transport system permease family. HisMQ subfamily.</text>
</comment>
<dbReference type="EMBL" id="JOKM01000073">
    <property type="protein sequence ID" value="KGB22724.1"/>
    <property type="molecule type" value="Genomic_DNA"/>
</dbReference>
<dbReference type="Pfam" id="PF00528">
    <property type="entry name" value="BPD_transp_1"/>
    <property type="match status" value="1"/>
</dbReference>
<feature type="domain" description="ABC transmembrane type-1" evidence="10">
    <location>
        <begin position="17"/>
        <end position="205"/>
    </location>
</feature>
<evidence type="ECO:0000256" key="6">
    <source>
        <dbReference type="ARBA" id="ARBA00022970"/>
    </source>
</evidence>
<evidence type="ECO:0000313" key="13">
    <source>
        <dbReference type="Proteomes" id="UP000029448"/>
    </source>
</evidence>
<dbReference type="CDD" id="cd06261">
    <property type="entry name" value="TM_PBP2"/>
    <property type="match status" value="1"/>
</dbReference>
<dbReference type="Proteomes" id="UP000029448">
    <property type="component" value="Unassembled WGS sequence"/>
</dbReference>
<dbReference type="GO" id="GO:0006865">
    <property type="term" value="P:amino acid transport"/>
    <property type="evidence" value="ECO:0007669"/>
    <property type="project" value="UniProtKB-KW"/>
</dbReference>
<evidence type="ECO:0000313" key="14">
    <source>
        <dbReference type="Proteomes" id="UP000321800"/>
    </source>
</evidence>
<evidence type="ECO:0000256" key="5">
    <source>
        <dbReference type="ARBA" id="ARBA00022692"/>
    </source>
</evidence>
<dbReference type="NCBIfam" id="TIGR01726">
    <property type="entry name" value="HEQRo_perm_3TM"/>
    <property type="match status" value="1"/>
</dbReference>
<evidence type="ECO:0000313" key="12">
    <source>
        <dbReference type="EMBL" id="KGB22724.1"/>
    </source>
</evidence>
<dbReference type="PANTHER" id="PTHR30614:SF0">
    <property type="entry name" value="L-CYSTINE TRANSPORT SYSTEM PERMEASE PROTEIN TCYL"/>
    <property type="match status" value="1"/>
</dbReference>
<protein>
    <submittedName>
        <fullName evidence="12">Amino acid ABC transporter, permease protein</fullName>
    </submittedName>
    <submittedName>
        <fullName evidence="11">Ectoine/hydroxyectoine ABC transporter permease subunit EhuC</fullName>
    </submittedName>
</protein>
<dbReference type="InterPro" id="IPR035906">
    <property type="entry name" value="MetI-like_sf"/>
</dbReference>
<reference evidence="12 13" key="1">
    <citation type="submission" date="2014-06" db="EMBL/GenBank/DDBJ databases">
        <title>Functional and comparative genomic analyses of the Drosophila gut microbiota identify candidate symbiosis factors.</title>
        <authorList>
            <person name="Newell P.D."/>
            <person name="Chaston J.M."/>
            <person name="Douglas A.E."/>
        </authorList>
    </citation>
    <scope>NUCLEOTIDE SEQUENCE [LARGE SCALE GENOMIC DNA]</scope>
    <source>
        <strain evidence="12 13">DmCS_006</strain>
    </source>
</reference>
<evidence type="ECO:0000256" key="3">
    <source>
        <dbReference type="ARBA" id="ARBA00022448"/>
    </source>
</evidence>
<evidence type="ECO:0000256" key="7">
    <source>
        <dbReference type="ARBA" id="ARBA00022989"/>
    </source>
</evidence>
<dbReference type="STRING" id="104102.AtDm6_2116"/>